<dbReference type="EMBL" id="SOHM01000007">
    <property type="protein sequence ID" value="TFD94014.1"/>
    <property type="molecule type" value="Genomic_DNA"/>
</dbReference>
<dbReference type="AlphaFoldDB" id="A0A4V3IXZ0"/>
<protein>
    <submittedName>
        <fullName evidence="1">Uncharacterized protein</fullName>
    </submittedName>
</protein>
<comment type="caution">
    <text evidence="1">The sequence shown here is derived from an EMBL/GenBank/DDBJ whole genome shotgun (WGS) entry which is preliminary data.</text>
</comment>
<dbReference type="Proteomes" id="UP000298468">
    <property type="component" value="Unassembled WGS sequence"/>
</dbReference>
<proteinExistence type="predicted"/>
<reference evidence="1 2" key="1">
    <citation type="submission" date="2019-03" db="EMBL/GenBank/DDBJ databases">
        <title>Genomics of glacier-inhabiting Cryobacterium strains.</title>
        <authorList>
            <person name="Liu Q."/>
            <person name="Xin Y.-H."/>
        </authorList>
    </citation>
    <scope>NUCLEOTIDE SEQUENCE [LARGE SCALE GENOMIC DNA]</scope>
    <source>
        <strain evidence="1 2">Sr59</strain>
    </source>
</reference>
<evidence type="ECO:0000313" key="1">
    <source>
        <dbReference type="EMBL" id="TFD94014.1"/>
    </source>
</evidence>
<accession>A0A4V3IXZ0</accession>
<gene>
    <name evidence="1" type="ORF">E3T61_03175</name>
</gene>
<dbReference type="RefSeq" id="WP_134639444.1">
    <property type="nucleotide sequence ID" value="NZ_SOHM01000007.1"/>
</dbReference>
<sequence>MFAGARWWFIDQRGMTGDPQFDVAIAAVPFNDVERRALVKAAGADLAALDVSERIGRAARL</sequence>
<evidence type="ECO:0000313" key="2">
    <source>
        <dbReference type="Proteomes" id="UP000298468"/>
    </source>
</evidence>
<name>A0A4V3IXZ0_9MICO</name>
<organism evidence="1 2">
    <name type="scientific">Cryobacterium lactosi</name>
    <dbReference type="NCBI Taxonomy" id="1259202"/>
    <lineage>
        <taxon>Bacteria</taxon>
        <taxon>Bacillati</taxon>
        <taxon>Actinomycetota</taxon>
        <taxon>Actinomycetes</taxon>
        <taxon>Micrococcales</taxon>
        <taxon>Microbacteriaceae</taxon>
        <taxon>Cryobacterium</taxon>
    </lineage>
</organism>
<keyword evidence="2" id="KW-1185">Reference proteome</keyword>